<feature type="domain" description="Exonuclease" evidence="1">
    <location>
        <begin position="1"/>
        <end position="160"/>
    </location>
</feature>
<dbReference type="InterPro" id="IPR013520">
    <property type="entry name" value="Ribonucl_H"/>
</dbReference>
<sequence>VLITNGNLELVDEGIDFIIRTDNAYLDGMDEWCTKQHGQMRLLSRSSGPTQACLTSTHSHEAVSESVLNYIKKWVSQRRIGILAGNSVHADRSFLVKHMPEIIEWLHCRLFISDTAKELSRRWYLAQLGIPRLAESNHRALDDIRGSMKELQWYGRNILIPPIQPPPKV</sequence>
<proteinExistence type="predicted"/>
<dbReference type="EMBL" id="JARKIE010000022">
    <property type="protein sequence ID" value="KAJ7699632.1"/>
    <property type="molecule type" value="Genomic_DNA"/>
</dbReference>
<dbReference type="NCBIfam" id="NF003765">
    <property type="entry name" value="PRK05359.1"/>
    <property type="match status" value="1"/>
</dbReference>
<gene>
    <name evidence="2" type="ORF">B0H17DRAFT_1049082</name>
</gene>
<dbReference type="GO" id="GO:0003676">
    <property type="term" value="F:nucleic acid binding"/>
    <property type="evidence" value="ECO:0007669"/>
    <property type="project" value="InterPro"/>
</dbReference>
<reference evidence="2" key="1">
    <citation type="submission" date="2023-03" db="EMBL/GenBank/DDBJ databases">
        <title>Massive genome expansion in bonnet fungi (Mycena s.s.) driven by repeated elements and novel gene families across ecological guilds.</title>
        <authorList>
            <consortium name="Lawrence Berkeley National Laboratory"/>
            <person name="Harder C.B."/>
            <person name="Miyauchi S."/>
            <person name="Viragh M."/>
            <person name="Kuo A."/>
            <person name="Thoen E."/>
            <person name="Andreopoulos B."/>
            <person name="Lu D."/>
            <person name="Skrede I."/>
            <person name="Drula E."/>
            <person name="Henrissat B."/>
            <person name="Morin E."/>
            <person name="Kohler A."/>
            <person name="Barry K."/>
            <person name="LaButti K."/>
            <person name="Morin E."/>
            <person name="Salamov A."/>
            <person name="Lipzen A."/>
            <person name="Mereny Z."/>
            <person name="Hegedus B."/>
            <person name="Baldrian P."/>
            <person name="Stursova M."/>
            <person name="Weitz H."/>
            <person name="Taylor A."/>
            <person name="Grigoriev I.V."/>
            <person name="Nagy L.G."/>
            <person name="Martin F."/>
            <person name="Kauserud H."/>
        </authorList>
    </citation>
    <scope>NUCLEOTIDE SEQUENCE</scope>
    <source>
        <strain evidence="2">CBHHK067</strain>
    </source>
</reference>
<dbReference type="InterPro" id="IPR012337">
    <property type="entry name" value="RNaseH-like_sf"/>
</dbReference>
<accession>A0AAD7DV22</accession>
<organism evidence="2 3">
    <name type="scientific">Mycena rosella</name>
    <name type="common">Pink bonnet</name>
    <name type="synonym">Agaricus rosellus</name>
    <dbReference type="NCBI Taxonomy" id="1033263"/>
    <lineage>
        <taxon>Eukaryota</taxon>
        <taxon>Fungi</taxon>
        <taxon>Dikarya</taxon>
        <taxon>Basidiomycota</taxon>
        <taxon>Agaricomycotina</taxon>
        <taxon>Agaricomycetes</taxon>
        <taxon>Agaricomycetidae</taxon>
        <taxon>Agaricales</taxon>
        <taxon>Marasmiineae</taxon>
        <taxon>Mycenaceae</taxon>
        <taxon>Mycena</taxon>
    </lineage>
</organism>
<comment type="caution">
    <text evidence="2">The sequence shown here is derived from an EMBL/GenBank/DDBJ whole genome shotgun (WGS) entry which is preliminary data.</text>
</comment>
<evidence type="ECO:0000313" key="3">
    <source>
        <dbReference type="Proteomes" id="UP001221757"/>
    </source>
</evidence>
<evidence type="ECO:0000313" key="2">
    <source>
        <dbReference type="EMBL" id="KAJ7699632.1"/>
    </source>
</evidence>
<dbReference type="SMART" id="SM00479">
    <property type="entry name" value="EXOIII"/>
    <property type="match status" value="1"/>
</dbReference>
<dbReference type="AlphaFoldDB" id="A0AAD7DV22"/>
<evidence type="ECO:0000259" key="1">
    <source>
        <dbReference type="SMART" id="SM00479"/>
    </source>
</evidence>
<dbReference type="Pfam" id="PF00929">
    <property type="entry name" value="RNase_T"/>
    <property type="match status" value="1"/>
</dbReference>
<dbReference type="InterPro" id="IPR036397">
    <property type="entry name" value="RNaseH_sf"/>
</dbReference>
<feature type="non-terminal residue" evidence="2">
    <location>
        <position position="1"/>
    </location>
</feature>
<protein>
    <submittedName>
        <fullName evidence="2">Ribonuclease H-like domain-containing protein</fullName>
    </submittedName>
</protein>
<dbReference type="Proteomes" id="UP001221757">
    <property type="component" value="Unassembled WGS sequence"/>
</dbReference>
<dbReference type="Gene3D" id="3.30.420.10">
    <property type="entry name" value="Ribonuclease H-like superfamily/Ribonuclease H"/>
    <property type="match status" value="1"/>
</dbReference>
<dbReference type="SUPFAM" id="SSF53098">
    <property type="entry name" value="Ribonuclease H-like"/>
    <property type="match status" value="1"/>
</dbReference>
<keyword evidence="3" id="KW-1185">Reference proteome</keyword>
<name>A0AAD7DV22_MYCRO</name>